<dbReference type="GO" id="GO:0006281">
    <property type="term" value="P:DNA repair"/>
    <property type="evidence" value="ECO:0007669"/>
    <property type="project" value="UniProtKB-KW"/>
</dbReference>
<dbReference type="EMBL" id="CP001098">
    <property type="protein sequence ID" value="ACL69900.1"/>
    <property type="molecule type" value="Genomic_DNA"/>
</dbReference>
<dbReference type="InterPro" id="IPR036895">
    <property type="entry name" value="Uracil-DNA_glycosylase-like_sf"/>
</dbReference>
<evidence type="ECO:0000256" key="10">
    <source>
        <dbReference type="ARBA" id="ARBA00023014"/>
    </source>
</evidence>
<keyword evidence="7" id="KW-0227">DNA damage</keyword>
<name>B8CX81_HALOH</name>
<dbReference type="GO" id="GO:0046872">
    <property type="term" value="F:metal ion binding"/>
    <property type="evidence" value="ECO:0007669"/>
    <property type="project" value="UniProtKB-KW"/>
</dbReference>
<dbReference type="RefSeq" id="WP_012636085.1">
    <property type="nucleotide sequence ID" value="NC_011899.1"/>
</dbReference>
<evidence type="ECO:0000313" key="13">
    <source>
        <dbReference type="EMBL" id="ACL69900.1"/>
    </source>
</evidence>
<evidence type="ECO:0000256" key="2">
    <source>
        <dbReference type="ARBA" id="ARBA00006521"/>
    </source>
</evidence>
<dbReference type="GO" id="GO:0051539">
    <property type="term" value="F:4 iron, 4 sulfur cluster binding"/>
    <property type="evidence" value="ECO:0007669"/>
    <property type="project" value="UniProtKB-KW"/>
</dbReference>
<dbReference type="KEGG" id="hor:Hore_11480"/>
<evidence type="ECO:0000256" key="8">
    <source>
        <dbReference type="ARBA" id="ARBA00022801"/>
    </source>
</evidence>
<dbReference type="Pfam" id="PF03167">
    <property type="entry name" value="UDG"/>
    <property type="match status" value="1"/>
</dbReference>
<evidence type="ECO:0000256" key="5">
    <source>
        <dbReference type="ARBA" id="ARBA00022485"/>
    </source>
</evidence>
<accession>B8CX81</accession>
<dbReference type="OrthoDB" id="5290748at2"/>
<dbReference type="PANTHER" id="PTHR33693">
    <property type="entry name" value="TYPE-5 URACIL-DNA GLYCOSYLASE"/>
    <property type="match status" value="1"/>
</dbReference>
<dbReference type="SMART" id="SM00986">
    <property type="entry name" value="UDG"/>
    <property type="match status" value="1"/>
</dbReference>
<evidence type="ECO:0000256" key="6">
    <source>
        <dbReference type="ARBA" id="ARBA00022723"/>
    </source>
</evidence>
<evidence type="ECO:0000256" key="9">
    <source>
        <dbReference type="ARBA" id="ARBA00023004"/>
    </source>
</evidence>
<dbReference type="eggNOG" id="COG1573">
    <property type="taxonomic scope" value="Bacteria"/>
</dbReference>
<dbReference type="AlphaFoldDB" id="B8CX81"/>
<evidence type="ECO:0000256" key="3">
    <source>
        <dbReference type="ARBA" id="ARBA00012030"/>
    </source>
</evidence>
<dbReference type="HOGENOM" id="CLU_044815_1_3_9"/>
<dbReference type="InterPro" id="IPR005273">
    <property type="entry name" value="Ura-DNA_glyco_family4"/>
</dbReference>
<sequence length="210" mass="23883">MIFDRDGKIQSSSLITYPDNDYSLLKEKALKCDRCQLRQGCTQVVMGYGPIDRKIMFVGEGPGADEDRLGKPFVGKAGKLLTKILNSVGLEREDVYITNIVKCRPPNNRQPTRSEAEACSPILKAEIKLIDPLVIVPLGSVALKNLVDEKASIMRTRGKWKKIGKYYFFPTFHPAFLLRNPKMKKLVWRDFKVIRKAVDRIKELKKTGEL</sequence>
<keyword evidence="10" id="KW-0411">Iron-sulfur</keyword>
<dbReference type="InterPro" id="IPR005122">
    <property type="entry name" value="Uracil-DNA_glycosylase-like"/>
</dbReference>
<reference evidence="13 14" key="1">
    <citation type="journal article" date="2009" name="PLoS ONE">
        <title>Genome analysis of the anaerobic thermohalophilic bacterium Halothermothrix orenii.</title>
        <authorList>
            <person name="Mavromatis K."/>
            <person name="Ivanova N."/>
            <person name="Anderson I."/>
            <person name="Lykidis A."/>
            <person name="Hooper S.D."/>
            <person name="Sun H."/>
            <person name="Kunin V."/>
            <person name="Lapidus A."/>
            <person name="Hugenholtz P."/>
            <person name="Patel B."/>
            <person name="Kyrpides N.C."/>
        </authorList>
    </citation>
    <scope>NUCLEOTIDE SEQUENCE [LARGE SCALE GENOMIC DNA]</scope>
    <source>
        <strain evidence="14">H 168 / OCM 544 / DSM 9562</strain>
    </source>
</reference>
<organism evidence="13 14">
    <name type="scientific">Halothermothrix orenii (strain H 168 / OCM 544 / DSM 9562)</name>
    <dbReference type="NCBI Taxonomy" id="373903"/>
    <lineage>
        <taxon>Bacteria</taxon>
        <taxon>Bacillati</taxon>
        <taxon>Bacillota</taxon>
        <taxon>Clostridia</taxon>
        <taxon>Halanaerobiales</taxon>
        <taxon>Halothermotrichaceae</taxon>
        <taxon>Halothermothrix</taxon>
    </lineage>
</organism>
<keyword evidence="13" id="KW-0326">Glycosidase</keyword>
<dbReference type="SUPFAM" id="SSF52141">
    <property type="entry name" value="Uracil-DNA glycosylase-like"/>
    <property type="match status" value="1"/>
</dbReference>
<comment type="catalytic activity">
    <reaction evidence="1">
        <text>Hydrolyzes single-stranded DNA or mismatched double-stranded DNA and polynucleotides, releasing free uracil.</text>
        <dbReference type="EC" id="3.2.2.27"/>
    </reaction>
</comment>
<dbReference type="InterPro" id="IPR051536">
    <property type="entry name" value="UDG_Type-4/5"/>
</dbReference>
<dbReference type="CDD" id="cd10030">
    <property type="entry name" value="UDG-F4_TTUDGA_SPO1dp_like"/>
    <property type="match status" value="1"/>
</dbReference>
<feature type="domain" description="Uracil-DNA glycosylase-like" evidence="12">
    <location>
        <begin position="46"/>
        <end position="192"/>
    </location>
</feature>
<evidence type="ECO:0000259" key="12">
    <source>
        <dbReference type="SMART" id="SM00986"/>
    </source>
</evidence>
<dbReference type="PANTHER" id="PTHR33693:SF1">
    <property type="entry name" value="TYPE-4 URACIL-DNA GLYCOSYLASE"/>
    <property type="match status" value="1"/>
</dbReference>
<evidence type="ECO:0000256" key="11">
    <source>
        <dbReference type="ARBA" id="ARBA00023204"/>
    </source>
</evidence>
<keyword evidence="14" id="KW-1185">Reference proteome</keyword>
<evidence type="ECO:0000256" key="1">
    <source>
        <dbReference type="ARBA" id="ARBA00001400"/>
    </source>
</evidence>
<evidence type="ECO:0000313" key="14">
    <source>
        <dbReference type="Proteomes" id="UP000000719"/>
    </source>
</evidence>
<keyword evidence="11" id="KW-0234">DNA repair</keyword>
<comment type="similarity">
    <text evidence="2">Belongs to the uracil-DNA glycosylase (UDG) superfamily. Type 4 (UDGa) family.</text>
</comment>
<dbReference type="Gene3D" id="3.40.470.10">
    <property type="entry name" value="Uracil-DNA glycosylase-like domain"/>
    <property type="match status" value="1"/>
</dbReference>
<dbReference type="SMART" id="SM00987">
    <property type="entry name" value="UreE_C"/>
    <property type="match status" value="1"/>
</dbReference>
<dbReference type="STRING" id="373903.Hore_11480"/>
<dbReference type="GO" id="GO:0004844">
    <property type="term" value="F:uracil DNA N-glycosylase activity"/>
    <property type="evidence" value="ECO:0007669"/>
    <property type="project" value="UniProtKB-EC"/>
</dbReference>
<dbReference type="NCBIfam" id="TIGR00758">
    <property type="entry name" value="UDG_fam4"/>
    <property type="match status" value="1"/>
</dbReference>
<dbReference type="EC" id="3.2.2.27" evidence="3"/>
<keyword evidence="9" id="KW-0408">Iron</keyword>
<keyword evidence="8 13" id="KW-0378">Hydrolase</keyword>
<keyword evidence="6" id="KW-0479">Metal-binding</keyword>
<evidence type="ECO:0000256" key="4">
    <source>
        <dbReference type="ARBA" id="ARBA00019403"/>
    </source>
</evidence>
<evidence type="ECO:0000256" key="7">
    <source>
        <dbReference type="ARBA" id="ARBA00022763"/>
    </source>
</evidence>
<proteinExistence type="inferred from homology"/>
<dbReference type="Proteomes" id="UP000000719">
    <property type="component" value="Chromosome"/>
</dbReference>
<protein>
    <recommendedName>
        <fullName evidence="4">Type-4 uracil-DNA glycosylase</fullName>
        <ecNumber evidence="3">3.2.2.27</ecNumber>
    </recommendedName>
</protein>
<gene>
    <name evidence="13" type="ordered locus">Hore_11480</name>
</gene>
<keyword evidence="5" id="KW-0004">4Fe-4S</keyword>